<accession>A0A7X9P2I1</accession>
<sequence>MNSLPKQFVSCDWGTSNFRLRLIDTDSLDVVKEHKTNKGVKALYQEFTSTSQLSQYKFFSDYLTNQLKEIDEEKKSNYIVASGMASSSIGLQELGYAQMPIDAYGQNLFSKFITLEKDLSLVLVSGVKTGNDVMRGEEIQAVGLTDYLPIKSKGILLLPGTHSKHITYQKGIFNGFKTYMTGEIFDLISSQSLLSVSIQKAFFEPQYQPAFMAGVRKGMEGNLSSSLFSIRAKDLMHNEYFMRNQNIDPQAVKIENYYFLSGLMIGEELTYLKDVNEHISMAANGVLGKLYRIALEEVMQKKIQFIEDEVLEKALLIGQRKVLNNYV</sequence>
<gene>
    <name evidence="1" type="ORF">HHU12_08410</name>
</gene>
<reference evidence="1 2" key="1">
    <citation type="submission" date="2020-04" db="EMBL/GenBank/DDBJ databases">
        <title>Flammeovirga sp. SR4, a novel species isolated from seawater.</title>
        <authorList>
            <person name="Wang X."/>
        </authorList>
    </citation>
    <scope>NUCLEOTIDE SEQUENCE [LARGE SCALE GENOMIC DNA]</scope>
    <source>
        <strain evidence="1 2">ATCC 23126</strain>
    </source>
</reference>
<protein>
    <submittedName>
        <fullName evidence="1">2-dehydro-3-deoxygalactonokinase</fullName>
    </submittedName>
</protein>
<dbReference type="EMBL" id="JABANE010000017">
    <property type="protein sequence ID" value="NME67978.1"/>
    <property type="molecule type" value="Genomic_DNA"/>
</dbReference>
<dbReference type="Proteomes" id="UP000576082">
    <property type="component" value="Unassembled WGS sequence"/>
</dbReference>
<evidence type="ECO:0000313" key="2">
    <source>
        <dbReference type="Proteomes" id="UP000576082"/>
    </source>
</evidence>
<comment type="caution">
    <text evidence="1">The sequence shown here is derived from an EMBL/GenBank/DDBJ whole genome shotgun (WGS) entry which is preliminary data.</text>
</comment>
<dbReference type="InterPro" id="IPR007729">
    <property type="entry name" value="DGOK"/>
</dbReference>
<dbReference type="Gene3D" id="3.30.420.310">
    <property type="entry name" value="2-keto-3-deoxy-galactonokinase, C-terminal domain"/>
    <property type="match status" value="1"/>
</dbReference>
<proteinExistence type="predicted"/>
<keyword evidence="1" id="KW-0808">Transferase</keyword>
<dbReference type="Pfam" id="PF05035">
    <property type="entry name" value="DGOK"/>
    <property type="match status" value="1"/>
</dbReference>
<dbReference type="Gene3D" id="3.30.420.300">
    <property type="entry name" value="2-keto-3-deoxy-galactonokinase, substrate binding domain"/>
    <property type="match status" value="1"/>
</dbReference>
<evidence type="ECO:0000313" key="1">
    <source>
        <dbReference type="EMBL" id="NME67978.1"/>
    </source>
</evidence>
<dbReference type="RefSeq" id="WP_169656294.1">
    <property type="nucleotide sequence ID" value="NZ_JABANE010000017.1"/>
</dbReference>
<name>A0A7X9P2I1_9BACT</name>
<keyword evidence="1" id="KW-0418">Kinase</keyword>
<dbReference type="GO" id="GO:0034194">
    <property type="term" value="P:D-galactonate catabolic process"/>
    <property type="evidence" value="ECO:0007669"/>
    <property type="project" value="InterPro"/>
</dbReference>
<keyword evidence="2" id="KW-1185">Reference proteome</keyword>
<dbReference type="AlphaFoldDB" id="A0A7X9P2I1"/>
<dbReference type="InterPro" id="IPR042257">
    <property type="entry name" value="DGOK_C"/>
</dbReference>
<dbReference type="GO" id="GO:0008671">
    <property type="term" value="F:2-dehydro-3-deoxygalactonokinase activity"/>
    <property type="evidence" value="ECO:0007669"/>
    <property type="project" value="InterPro"/>
</dbReference>
<organism evidence="1 2">
    <name type="scientific">Flammeovirga aprica JL-4</name>
    <dbReference type="NCBI Taxonomy" id="694437"/>
    <lineage>
        <taxon>Bacteria</taxon>
        <taxon>Pseudomonadati</taxon>
        <taxon>Bacteroidota</taxon>
        <taxon>Cytophagia</taxon>
        <taxon>Cytophagales</taxon>
        <taxon>Flammeovirgaceae</taxon>
        <taxon>Flammeovirga</taxon>
    </lineage>
</organism>
<dbReference type="InterPro" id="IPR042258">
    <property type="entry name" value="DGOK_N"/>
</dbReference>